<keyword evidence="3" id="KW-1003">Cell membrane</keyword>
<comment type="function">
    <text evidence="9">One gap junction consists of a cluster of closely packed pairs of transmembrane channels, the connexons, through which materials of low MW diffuse from one cell to a neighboring cell.</text>
</comment>
<evidence type="ECO:0000256" key="6">
    <source>
        <dbReference type="ARBA" id="ARBA00022949"/>
    </source>
</evidence>
<reference evidence="14" key="3">
    <citation type="submission" date="2025-09" db="UniProtKB">
        <authorList>
            <consortium name="Ensembl"/>
        </authorList>
    </citation>
    <scope>IDENTIFICATION</scope>
</reference>
<dbReference type="OMA" id="CTRPPCT"/>
<evidence type="ECO:0000259" key="13">
    <source>
        <dbReference type="SMART" id="SM01089"/>
    </source>
</evidence>
<proteinExistence type="inferred from homology"/>
<keyword evidence="6" id="KW-0965">Cell junction</keyword>
<evidence type="ECO:0000256" key="4">
    <source>
        <dbReference type="ARBA" id="ARBA00022692"/>
    </source>
</evidence>
<dbReference type="FunCoup" id="H2ZZM5">
    <property type="interactions" value="3"/>
</dbReference>
<dbReference type="InterPro" id="IPR019570">
    <property type="entry name" value="Connexin_CCC"/>
</dbReference>
<dbReference type="GO" id="GO:0007267">
    <property type="term" value="P:cell-cell signaling"/>
    <property type="evidence" value="ECO:0007669"/>
    <property type="project" value="TreeGrafter"/>
</dbReference>
<comment type="similarity">
    <text evidence="9">Belongs to the connexin family.</text>
</comment>
<dbReference type="GeneTree" id="ENSGT01150000286949"/>
<dbReference type="PROSITE" id="PS00407">
    <property type="entry name" value="CONNEXINS_1"/>
    <property type="match status" value="1"/>
</dbReference>
<evidence type="ECO:0000256" key="7">
    <source>
        <dbReference type="ARBA" id="ARBA00022989"/>
    </source>
</evidence>
<comment type="subunit">
    <text evidence="9">A connexon is composed of a hexamer of connexins.</text>
</comment>
<feature type="transmembrane region" description="Helical" evidence="10">
    <location>
        <begin position="186"/>
        <end position="208"/>
    </location>
</feature>
<evidence type="ECO:0000256" key="11">
    <source>
        <dbReference type="SAM" id="SignalP"/>
    </source>
</evidence>
<keyword evidence="15" id="KW-1185">Reference proteome</keyword>
<name>H2ZZM5_LATCH</name>
<gene>
    <name evidence="14" type="primary">GJD4</name>
</gene>
<dbReference type="GO" id="GO:0005922">
    <property type="term" value="C:connexin complex"/>
    <property type="evidence" value="ECO:0007669"/>
    <property type="project" value="InterPro"/>
</dbReference>
<dbReference type="GO" id="GO:0005243">
    <property type="term" value="F:gap junction channel activity"/>
    <property type="evidence" value="ECO:0007669"/>
    <property type="project" value="TreeGrafter"/>
</dbReference>
<keyword evidence="7 10" id="KW-1133">Transmembrane helix</keyword>
<dbReference type="InterPro" id="IPR013092">
    <property type="entry name" value="Connexin_N"/>
</dbReference>
<keyword evidence="8 10" id="KW-0472">Membrane</keyword>
<accession>H2ZZM5</accession>
<dbReference type="SMART" id="SM00037">
    <property type="entry name" value="CNX"/>
    <property type="match status" value="1"/>
</dbReference>
<reference evidence="15" key="1">
    <citation type="submission" date="2011-08" db="EMBL/GenBank/DDBJ databases">
        <title>The draft genome of Latimeria chalumnae.</title>
        <authorList>
            <person name="Di Palma F."/>
            <person name="Alfoldi J."/>
            <person name="Johnson J."/>
            <person name="Berlin A."/>
            <person name="Gnerre S."/>
            <person name="Jaffe D."/>
            <person name="MacCallum I."/>
            <person name="Young S."/>
            <person name="Walker B.J."/>
            <person name="Lander E."/>
            <person name="Lindblad-Toh K."/>
        </authorList>
    </citation>
    <scope>NUCLEOTIDE SEQUENCE [LARGE SCALE GENOMIC DNA]</scope>
    <source>
        <strain evidence="15">Wild caught</strain>
    </source>
</reference>
<evidence type="ECO:0000256" key="10">
    <source>
        <dbReference type="SAM" id="Phobius"/>
    </source>
</evidence>
<evidence type="ECO:0000256" key="3">
    <source>
        <dbReference type="ARBA" id="ARBA00022475"/>
    </source>
</evidence>
<dbReference type="SMART" id="SM01089">
    <property type="entry name" value="Connexin_CCC"/>
    <property type="match status" value="1"/>
</dbReference>
<comment type="subcellular location">
    <subcellularLocation>
        <location evidence="1">Cell junction</location>
        <location evidence="1">Gap junction</location>
    </subcellularLocation>
    <subcellularLocation>
        <location evidence="2 9">Cell membrane</location>
        <topology evidence="2 9">Multi-pass membrane protein</topology>
    </subcellularLocation>
</comment>
<dbReference type="InParanoid" id="H2ZZM5"/>
<feature type="chain" id="PRO_5003579410" description="Gap junction protein" evidence="11">
    <location>
        <begin position="20"/>
        <end position="216"/>
    </location>
</feature>
<dbReference type="HOGENOM" id="CLU_037388_4_2_1"/>
<evidence type="ECO:0000256" key="8">
    <source>
        <dbReference type="ARBA" id="ARBA00023136"/>
    </source>
</evidence>
<evidence type="ECO:0000256" key="1">
    <source>
        <dbReference type="ARBA" id="ARBA00004610"/>
    </source>
</evidence>
<evidence type="ECO:0000256" key="2">
    <source>
        <dbReference type="ARBA" id="ARBA00004651"/>
    </source>
</evidence>
<evidence type="ECO:0000313" key="15">
    <source>
        <dbReference type="Proteomes" id="UP000008672"/>
    </source>
</evidence>
<dbReference type="PANTHER" id="PTHR11984">
    <property type="entry name" value="CONNEXIN"/>
    <property type="match status" value="1"/>
</dbReference>
<evidence type="ECO:0000256" key="9">
    <source>
        <dbReference type="RuleBase" id="RU000630"/>
    </source>
</evidence>
<evidence type="ECO:0000259" key="12">
    <source>
        <dbReference type="SMART" id="SM00037"/>
    </source>
</evidence>
<dbReference type="eggNOG" id="ENOG502QWIV">
    <property type="taxonomic scope" value="Eukaryota"/>
</dbReference>
<keyword evidence="5 9" id="KW-0303">Gap junction</keyword>
<feature type="domain" description="Connexin N-terminal" evidence="12">
    <location>
        <begin position="22"/>
        <end position="55"/>
    </location>
</feature>
<dbReference type="Proteomes" id="UP000008672">
    <property type="component" value="Unassembled WGS sequence"/>
</dbReference>
<sequence>GKIWLTLIILLRLLVTTLAGYPLYQDEQERFVCNTIQPGCSNVCYDLFSPMSHFRFWLIQIVTLCLPYAIFCVYVIHKVTKRIGSDSYQPYNRIKASSVRKLQQATFKRASLTRTTYEVEKQKIPEFLGAYVFQLLLRTIAEAGFGAGQYYLYGFFVPQRFVCHQPPCTSMVDCYISRPTEKTIMINFMFGINAMSFLLNVVDLIYVVKRTMRQNH</sequence>
<feature type="domain" description="Connexin cysteine-rich" evidence="13">
    <location>
        <begin position="141"/>
        <end position="207"/>
    </location>
</feature>
<dbReference type="AlphaFoldDB" id="H2ZZM5"/>
<dbReference type="STRING" id="7897.ENSLACP00000002846"/>
<keyword evidence="4 9" id="KW-0812">Transmembrane</keyword>
<dbReference type="PANTHER" id="PTHR11984:SF3">
    <property type="entry name" value="GAP JUNCTION DELTA-4 PROTEIN"/>
    <property type="match status" value="1"/>
</dbReference>
<dbReference type="PROSITE" id="PS00408">
    <property type="entry name" value="CONNEXINS_2"/>
    <property type="match status" value="1"/>
</dbReference>
<reference evidence="14" key="2">
    <citation type="submission" date="2025-08" db="UniProtKB">
        <authorList>
            <consortium name="Ensembl"/>
        </authorList>
    </citation>
    <scope>IDENTIFICATION</scope>
</reference>
<evidence type="ECO:0000313" key="14">
    <source>
        <dbReference type="Ensembl" id="ENSLACP00000002846.1"/>
    </source>
</evidence>
<dbReference type="InterPro" id="IPR038359">
    <property type="entry name" value="Connexin_N_sf"/>
</dbReference>
<dbReference type="EMBL" id="AFYH01059487">
    <property type="status" value="NOT_ANNOTATED_CDS"/>
    <property type="molecule type" value="Genomic_DNA"/>
</dbReference>
<feature type="transmembrane region" description="Helical" evidence="10">
    <location>
        <begin position="56"/>
        <end position="76"/>
    </location>
</feature>
<feature type="signal peptide" evidence="11">
    <location>
        <begin position="1"/>
        <end position="19"/>
    </location>
</feature>
<dbReference type="Ensembl" id="ENSLACT00000002868.1">
    <property type="protein sequence ID" value="ENSLACP00000002846.1"/>
    <property type="gene ID" value="ENSLACG00000002544.1"/>
</dbReference>
<dbReference type="Gene3D" id="1.20.1440.80">
    <property type="entry name" value="Gap junction channel protein cysteine-rich domain"/>
    <property type="match status" value="1"/>
</dbReference>
<dbReference type="InterPro" id="IPR000500">
    <property type="entry name" value="Connexin"/>
</dbReference>
<keyword evidence="11" id="KW-0732">Signal</keyword>
<evidence type="ECO:0000256" key="5">
    <source>
        <dbReference type="ARBA" id="ARBA00022868"/>
    </source>
</evidence>
<dbReference type="Pfam" id="PF00029">
    <property type="entry name" value="Connexin"/>
    <property type="match status" value="1"/>
</dbReference>
<dbReference type="InterPro" id="IPR017990">
    <property type="entry name" value="Connexin_CS"/>
</dbReference>
<protein>
    <recommendedName>
        <fullName evidence="9">Gap junction protein</fullName>
    </recommendedName>
</protein>
<organism evidence="14 15">
    <name type="scientific">Latimeria chalumnae</name>
    <name type="common">Coelacanth</name>
    <dbReference type="NCBI Taxonomy" id="7897"/>
    <lineage>
        <taxon>Eukaryota</taxon>
        <taxon>Metazoa</taxon>
        <taxon>Chordata</taxon>
        <taxon>Craniata</taxon>
        <taxon>Vertebrata</taxon>
        <taxon>Euteleostomi</taxon>
        <taxon>Coelacanthiformes</taxon>
        <taxon>Coelacanthidae</taxon>
        <taxon>Latimeria</taxon>
    </lineage>
</organism>
<dbReference type="PRINTS" id="PR00206">
    <property type="entry name" value="CONNEXIN"/>
</dbReference>